<evidence type="ECO:0000256" key="5">
    <source>
        <dbReference type="PROSITE-ProRule" id="PRU00042"/>
    </source>
</evidence>
<dbReference type="PANTHER" id="PTHR14003:SF19">
    <property type="entry name" value="YY2 TRANSCRIPTION FACTOR"/>
    <property type="match status" value="1"/>
</dbReference>
<keyword evidence="2" id="KW-0677">Repeat</keyword>
<feature type="domain" description="C2H2-type" evidence="7">
    <location>
        <begin position="168"/>
        <end position="198"/>
    </location>
</feature>
<evidence type="ECO:0000313" key="9">
    <source>
        <dbReference type="Proteomes" id="UP001150217"/>
    </source>
</evidence>
<dbReference type="PROSITE" id="PS50157">
    <property type="entry name" value="ZINC_FINGER_C2H2_2"/>
    <property type="match status" value="2"/>
</dbReference>
<dbReference type="InterPro" id="IPR036236">
    <property type="entry name" value="Znf_C2H2_sf"/>
</dbReference>
<evidence type="ECO:0000256" key="2">
    <source>
        <dbReference type="ARBA" id="ARBA00022737"/>
    </source>
</evidence>
<accession>A0ABQ8VRH8</accession>
<sequence>MPATQGIPSATWPQIPLSNNQGYSSQMNYTATMNAPRDPRISALETNQAMSALASVRSTSARQYPSGPYGDPYYRRDGDSSSRSVGHSGYDSLYDPRNSTGYNRNHHAVENMHDLVPDPNLRPRPMISQRNTGSPSRTQHKCSYCDKEFSRPSGLKIHITTHTGEKPYVCPEEGCHRSFSVRSNMRRHVRIVHQASYSGGSTDSSEDGESRDSTEEK</sequence>
<dbReference type="Gene3D" id="3.30.160.60">
    <property type="entry name" value="Classic Zinc Finger"/>
    <property type="match status" value="2"/>
</dbReference>
<dbReference type="PANTHER" id="PTHR14003">
    <property type="entry name" value="TRANSCRIPTIONAL REPRESSOR PROTEIN YY"/>
    <property type="match status" value="1"/>
</dbReference>
<gene>
    <name evidence="8" type="ORF">C8R41DRAFT_823678</name>
</gene>
<evidence type="ECO:0000256" key="6">
    <source>
        <dbReference type="SAM" id="MobiDB-lite"/>
    </source>
</evidence>
<dbReference type="Pfam" id="PF00096">
    <property type="entry name" value="zf-C2H2"/>
    <property type="match status" value="2"/>
</dbReference>
<feature type="region of interest" description="Disordered" evidence="6">
    <location>
        <begin position="54"/>
        <end position="104"/>
    </location>
</feature>
<reference evidence="8" key="1">
    <citation type="submission" date="2022-08" db="EMBL/GenBank/DDBJ databases">
        <title>A Global Phylogenomic Analysis of the Shiitake Genus Lentinula.</title>
        <authorList>
            <consortium name="DOE Joint Genome Institute"/>
            <person name="Sierra-Patev S."/>
            <person name="Min B."/>
            <person name="Naranjo-Ortiz M."/>
            <person name="Looney B."/>
            <person name="Konkel Z."/>
            <person name="Slot J.C."/>
            <person name="Sakamoto Y."/>
            <person name="Steenwyk J.L."/>
            <person name="Rokas A."/>
            <person name="Carro J."/>
            <person name="Camarero S."/>
            <person name="Ferreira P."/>
            <person name="Molpeceres G."/>
            <person name="Ruiz-Duenas F.J."/>
            <person name="Serrano A."/>
            <person name="Henrissat B."/>
            <person name="Drula E."/>
            <person name="Hughes K.W."/>
            <person name="Mata J.L."/>
            <person name="Ishikawa N.K."/>
            <person name="Vargas-Isla R."/>
            <person name="Ushijima S."/>
            <person name="Smith C.A."/>
            <person name="Ahrendt S."/>
            <person name="Andreopoulos W."/>
            <person name="He G."/>
            <person name="Labutti K."/>
            <person name="Lipzen A."/>
            <person name="Ng V."/>
            <person name="Riley R."/>
            <person name="Sandor L."/>
            <person name="Barry K."/>
            <person name="Martinez A.T."/>
            <person name="Xiao Y."/>
            <person name="Gibbons J.G."/>
            <person name="Terashima K."/>
            <person name="Grigoriev I.V."/>
            <person name="Hibbett D.S."/>
        </authorList>
    </citation>
    <scope>NUCLEOTIDE SEQUENCE</scope>
    <source>
        <strain evidence="8">RHP3577 ss4</strain>
    </source>
</reference>
<dbReference type="SUPFAM" id="SSF57667">
    <property type="entry name" value="beta-beta-alpha zinc fingers"/>
    <property type="match status" value="1"/>
</dbReference>
<keyword evidence="3 5" id="KW-0863">Zinc-finger</keyword>
<comment type="caution">
    <text evidence="8">The sequence shown here is derived from an EMBL/GenBank/DDBJ whole genome shotgun (WGS) entry which is preliminary data.</text>
</comment>
<dbReference type="SMART" id="SM00355">
    <property type="entry name" value="ZnF_C2H2"/>
    <property type="match status" value="2"/>
</dbReference>
<evidence type="ECO:0000313" key="8">
    <source>
        <dbReference type="EMBL" id="KAJ4497215.1"/>
    </source>
</evidence>
<feature type="region of interest" description="Disordered" evidence="6">
    <location>
        <begin position="193"/>
        <end position="217"/>
    </location>
</feature>
<organism evidence="8 9">
    <name type="scientific">Lentinula lateritia</name>
    <dbReference type="NCBI Taxonomy" id="40482"/>
    <lineage>
        <taxon>Eukaryota</taxon>
        <taxon>Fungi</taxon>
        <taxon>Dikarya</taxon>
        <taxon>Basidiomycota</taxon>
        <taxon>Agaricomycotina</taxon>
        <taxon>Agaricomycetes</taxon>
        <taxon>Agaricomycetidae</taxon>
        <taxon>Agaricales</taxon>
        <taxon>Marasmiineae</taxon>
        <taxon>Omphalotaceae</taxon>
        <taxon>Lentinula</taxon>
    </lineage>
</organism>
<keyword evidence="1" id="KW-0479">Metal-binding</keyword>
<dbReference type="EMBL" id="JANVFT010000023">
    <property type="protein sequence ID" value="KAJ4497215.1"/>
    <property type="molecule type" value="Genomic_DNA"/>
</dbReference>
<feature type="compositionally biased region" description="Low complexity" evidence="6">
    <location>
        <begin position="81"/>
        <end position="92"/>
    </location>
</feature>
<evidence type="ECO:0000256" key="4">
    <source>
        <dbReference type="ARBA" id="ARBA00022833"/>
    </source>
</evidence>
<keyword evidence="4" id="KW-0862">Zinc</keyword>
<feature type="region of interest" description="Disordered" evidence="6">
    <location>
        <begin position="1"/>
        <end position="23"/>
    </location>
</feature>
<feature type="compositionally biased region" description="Basic and acidic residues" evidence="6">
    <location>
        <begin position="208"/>
        <end position="217"/>
    </location>
</feature>
<dbReference type="Proteomes" id="UP001150217">
    <property type="component" value="Unassembled WGS sequence"/>
</dbReference>
<keyword evidence="9" id="KW-1185">Reference proteome</keyword>
<feature type="compositionally biased region" description="Polar residues" evidence="6">
    <location>
        <begin position="54"/>
        <end position="63"/>
    </location>
</feature>
<name>A0ABQ8VRH8_9AGAR</name>
<evidence type="ECO:0000259" key="7">
    <source>
        <dbReference type="PROSITE" id="PS50157"/>
    </source>
</evidence>
<proteinExistence type="predicted"/>
<evidence type="ECO:0000256" key="3">
    <source>
        <dbReference type="ARBA" id="ARBA00022771"/>
    </source>
</evidence>
<dbReference type="PROSITE" id="PS00028">
    <property type="entry name" value="ZINC_FINGER_C2H2_1"/>
    <property type="match status" value="2"/>
</dbReference>
<dbReference type="InterPro" id="IPR013087">
    <property type="entry name" value="Znf_C2H2_type"/>
</dbReference>
<feature type="domain" description="C2H2-type" evidence="7">
    <location>
        <begin position="140"/>
        <end position="167"/>
    </location>
</feature>
<protein>
    <recommendedName>
        <fullName evidence="7">C2H2-type domain-containing protein</fullName>
    </recommendedName>
</protein>
<evidence type="ECO:0000256" key="1">
    <source>
        <dbReference type="ARBA" id="ARBA00022723"/>
    </source>
</evidence>